<evidence type="ECO:0000256" key="3">
    <source>
        <dbReference type="ARBA" id="ARBA00001970"/>
    </source>
</evidence>
<dbReference type="EMBL" id="OZ020108">
    <property type="protein sequence ID" value="CAK9260849.1"/>
    <property type="molecule type" value="Genomic_DNA"/>
</dbReference>
<keyword evidence="4" id="KW-0575">Peroxidase</keyword>
<evidence type="ECO:0000256" key="7">
    <source>
        <dbReference type="ARBA" id="ARBA00023004"/>
    </source>
</evidence>
<comment type="catalytic activity">
    <reaction evidence="1">
        <text>2 a phenolic donor + H2O2 = 2 a phenolic radical donor + 2 H2O</text>
        <dbReference type="Rhea" id="RHEA:56136"/>
        <dbReference type="ChEBI" id="CHEBI:15377"/>
        <dbReference type="ChEBI" id="CHEBI:16240"/>
        <dbReference type="ChEBI" id="CHEBI:139520"/>
        <dbReference type="ChEBI" id="CHEBI:139521"/>
        <dbReference type="EC" id="1.11.1.7"/>
    </reaction>
</comment>
<comment type="cofactor">
    <cofactor evidence="3">
        <name>heme b</name>
        <dbReference type="ChEBI" id="CHEBI:60344"/>
    </cofactor>
</comment>
<organism evidence="10 11">
    <name type="scientific">Sphagnum jensenii</name>
    <dbReference type="NCBI Taxonomy" id="128206"/>
    <lineage>
        <taxon>Eukaryota</taxon>
        <taxon>Viridiplantae</taxon>
        <taxon>Streptophyta</taxon>
        <taxon>Embryophyta</taxon>
        <taxon>Bryophyta</taxon>
        <taxon>Sphagnophytina</taxon>
        <taxon>Sphagnopsida</taxon>
        <taxon>Sphagnales</taxon>
        <taxon>Sphagnaceae</taxon>
        <taxon>Sphagnum</taxon>
    </lineage>
</organism>
<dbReference type="SUPFAM" id="SSF48113">
    <property type="entry name" value="Heme-dependent peroxidases"/>
    <property type="match status" value="1"/>
</dbReference>
<proteinExistence type="inferred from homology"/>
<evidence type="ECO:0000256" key="2">
    <source>
        <dbReference type="ARBA" id="ARBA00001913"/>
    </source>
</evidence>
<dbReference type="InterPro" id="IPR000823">
    <property type="entry name" value="Peroxidase_pln"/>
</dbReference>
<keyword evidence="11" id="KW-1185">Reference proteome</keyword>
<gene>
    <name evidence="10" type="ORF">CSSPJE1EN1_LOCUS6327</name>
</gene>
<dbReference type="PROSITE" id="PS50873">
    <property type="entry name" value="PEROXIDASE_4"/>
    <property type="match status" value="1"/>
</dbReference>
<dbReference type="PANTHER" id="PTHR31517">
    <property type="match status" value="1"/>
</dbReference>
<evidence type="ECO:0000256" key="5">
    <source>
        <dbReference type="ARBA" id="ARBA00022617"/>
    </source>
</evidence>
<sequence>MSLTKPRQLWKSFALEGSADRLDGLPRGPDSPDPDVFLPGPNFTIPEATAAFANKSLSQVDMVNLLVLRGSSLQLLGHGAADPNLDPTYGNYLRNICPEATDPSDPTQSCNVSLDFRSQFRWDRSYFRNVKQGRGLLRIDDEIGIDPTTSPHFNRIASSNILFNVAFINSLKKMSQIGVITDPALGNIREVCEIAIAPETISTPFQLEEEVLEAHSAF</sequence>
<evidence type="ECO:0000313" key="10">
    <source>
        <dbReference type="EMBL" id="CAK9260849.1"/>
    </source>
</evidence>
<accession>A0ABP0W2S7</accession>
<evidence type="ECO:0000256" key="4">
    <source>
        <dbReference type="ARBA" id="ARBA00022559"/>
    </source>
</evidence>
<dbReference type="InterPro" id="IPR002016">
    <property type="entry name" value="Haem_peroxidase"/>
</dbReference>
<protein>
    <recommendedName>
        <fullName evidence="9">Plant heme peroxidase family profile domain-containing protein</fullName>
    </recommendedName>
</protein>
<evidence type="ECO:0000313" key="11">
    <source>
        <dbReference type="Proteomes" id="UP001497444"/>
    </source>
</evidence>
<keyword evidence="6" id="KW-0479">Metal-binding</keyword>
<dbReference type="Gene3D" id="1.10.520.10">
    <property type="match status" value="1"/>
</dbReference>
<evidence type="ECO:0000256" key="6">
    <source>
        <dbReference type="ARBA" id="ARBA00022723"/>
    </source>
</evidence>
<dbReference type="Pfam" id="PF00141">
    <property type="entry name" value="peroxidase"/>
    <property type="match status" value="1"/>
</dbReference>
<evidence type="ECO:0000256" key="8">
    <source>
        <dbReference type="RuleBase" id="RU004241"/>
    </source>
</evidence>
<keyword evidence="7" id="KW-0408">Iron</keyword>
<dbReference type="InterPro" id="IPR010255">
    <property type="entry name" value="Haem_peroxidase_sf"/>
</dbReference>
<dbReference type="Proteomes" id="UP001497444">
    <property type="component" value="Chromosome 13"/>
</dbReference>
<evidence type="ECO:0000256" key="1">
    <source>
        <dbReference type="ARBA" id="ARBA00000189"/>
    </source>
</evidence>
<dbReference type="PANTHER" id="PTHR31517:SF48">
    <property type="entry name" value="PEROXIDASE 16-RELATED"/>
    <property type="match status" value="1"/>
</dbReference>
<dbReference type="Gene3D" id="1.10.420.10">
    <property type="entry name" value="Peroxidase, domain 2"/>
    <property type="match status" value="1"/>
</dbReference>
<name>A0ABP0W2S7_9BRYO</name>
<comment type="similarity">
    <text evidence="8">Belongs to the peroxidase family.</text>
</comment>
<keyword evidence="5" id="KW-0349">Heme</keyword>
<feature type="domain" description="Plant heme peroxidase family profile" evidence="9">
    <location>
        <begin position="1"/>
        <end position="196"/>
    </location>
</feature>
<keyword evidence="4" id="KW-0560">Oxidoreductase</keyword>
<comment type="cofactor">
    <cofactor evidence="2">
        <name>Ca(2+)</name>
        <dbReference type="ChEBI" id="CHEBI:29108"/>
    </cofactor>
</comment>
<reference evidence="10" key="1">
    <citation type="submission" date="2024-02" db="EMBL/GenBank/DDBJ databases">
        <authorList>
            <consortium name="ELIXIR-Norway"/>
            <consortium name="Elixir Norway"/>
        </authorList>
    </citation>
    <scope>NUCLEOTIDE SEQUENCE</scope>
</reference>
<evidence type="ECO:0000259" key="9">
    <source>
        <dbReference type="PROSITE" id="PS50873"/>
    </source>
</evidence>